<reference evidence="1 2" key="1">
    <citation type="journal article" date="2022" name="bioRxiv">
        <title>Genomics of Preaxostyla Flagellates Illuminates Evolutionary Transitions and the Path Towards Mitochondrial Loss.</title>
        <authorList>
            <person name="Novak L.V.F."/>
            <person name="Treitli S.C."/>
            <person name="Pyrih J."/>
            <person name="Halakuc P."/>
            <person name="Pipaliya S.V."/>
            <person name="Vacek V."/>
            <person name="Brzon O."/>
            <person name="Soukal P."/>
            <person name="Eme L."/>
            <person name="Dacks J.B."/>
            <person name="Karnkowska A."/>
            <person name="Elias M."/>
            <person name="Hampl V."/>
        </authorList>
    </citation>
    <scope>NUCLEOTIDE SEQUENCE [LARGE SCALE GENOMIC DNA]</scope>
    <source>
        <strain evidence="1">NAU3</strain>
        <tissue evidence="1">Gut</tissue>
    </source>
</reference>
<accession>A0ABQ9Y070</accession>
<sequence>MCAISLVVIMIYSIHDPKIVTLSVDFKQELVKVDYKLDCVGAISHCFKNGRNYAFQFHEIKEIRMKYHGLKASVTILHGARERSKIPIAFYQKDVVDLIKATNSAITNMNQADSPDYQTGV</sequence>
<proteinExistence type="predicted"/>
<evidence type="ECO:0000313" key="2">
    <source>
        <dbReference type="Proteomes" id="UP001281761"/>
    </source>
</evidence>
<name>A0ABQ9Y070_9EUKA</name>
<keyword evidence="2" id="KW-1185">Reference proteome</keyword>
<protein>
    <submittedName>
        <fullName evidence="1">Uncharacterized protein</fullName>
    </submittedName>
</protein>
<gene>
    <name evidence="1" type="ORF">BLNAU_7945</name>
</gene>
<dbReference type="Proteomes" id="UP001281761">
    <property type="component" value="Unassembled WGS sequence"/>
</dbReference>
<evidence type="ECO:0000313" key="1">
    <source>
        <dbReference type="EMBL" id="KAK2957115.1"/>
    </source>
</evidence>
<organism evidence="1 2">
    <name type="scientific">Blattamonas nauphoetae</name>
    <dbReference type="NCBI Taxonomy" id="2049346"/>
    <lineage>
        <taxon>Eukaryota</taxon>
        <taxon>Metamonada</taxon>
        <taxon>Preaxostyla</taxon>
        <taxon>Oxymonadida</taxon>
        <taxon>Blattamonas</taxon>
    </lineage>
</organism>
<comment type="caution">
    <text evidence="1">The sequence shown here is derived from an EMBL/GenBank/DDBJ whole genome shotgun (WGS) entry which is preliminary data.</text>
</comment>
<dbReference type="EMBL" id="JARBJD010000049">
    <property type="protein sequence ID" value="KAK2957115.1"/>
    <property type="molecule type" value="Genomic_DNA"/>
</dbReference>